<dbReference type="NCBIfam" id="TIGR00306">
    <property type="entry name" value="apgM"/>
    <property type="match status" value="1"/>
</dbReference>
<accession>D1Z1E8</accession>
<comment type="pathway">
    <text evidence="3">Carbohydrate degradation; glycolysis; pyruvate from D-glyceraldehyde 3-phosphate: step 3/5.</text>
</comment>
<feature type="domain" description="Metalloenzyme" evidence="8">
    <location>
        <begin position="1"/>
        <end position="371"/>
    </location>
</feature>
<sequence length="396" mass="43978">MKYAVILGDGMSDYPVEELDNNTPLMSARKPHMDFMAMNARHYGLCQTTVESLPAGSDVANLAVLGYDPARYYNGRGPLEAMSMGIKLRPDDVAFRCNLITVRDGLIADYSAGHVTSGEASELIRYVDREMGSNGTRFYPGISYRHLMVLDGKGAGAVCDAPHDFTGEPVESHLPRGAEHERLIEMIKRSWELLGEHPINKKRVREGKNPANSIWPWGQGRAPAMPKFMEKYGLKGSVISAVDLIKGLGVSAGLEVIEVPGATGYFDTDYRAKARYALESLEKNDFVFIHVEAPDEAGHEGMVREKVKAIEDLDSKVVGPMLEGMRKFGDFRLMVCPDHPTPLSIKTHARDPVPYIIYDSGRTGKPAEAYDEKTMKDGLFIKDGYRLMDLFINDRL</sequence>
<evidence type="ECO:0000256" key="4">
    <source>
        <dbReference type="ARBA" id="ARBA00005524"/>
    </source>
</evidence>
<dbReference type="InterPro" id="IPR017850">
    <property type="entry name" value="Alkaline_phosphatase_core_sf"/>
</dbReference>
<proteinExistence type="inferred from homology"/>
<evidence type="ECO:0000256" key="2">
    <source>
        <dbReference type="ARBA" id="ARBA00002315"/>
    </source>
</evidence>
<dbReference type="InterPro" id="IPR004456">
    <property type="entry name" value="Pglycerate_mutase_ApgM"/>
</dbReference>
<evidence type="ECO:0000313" key="9">
    <source>
        <dbReference type="EMBL" id="BAI62520.1"/>
    </source>
</evidence>
<evidence type="ECO:0000256" key="1">
    <source>
        <dbReference type="ARBA" id="ARBA00000370"/>
    </source>
</evidence>
<evidence type="ECO:0000256" key="5">
    <source>
        <dbReference type="ARBA" id="ARBA00012026"/>
    </source>
</evidence>
<dbReference type="PATRIC" id="fig|304371.9.peg.2496"/>
<dbReference type="GO" id="GO:0046872">
    <property type="term" value="F:metal ion binding"/>
    <property type="evidence" value="ECO:0007669"/>
    <property type="project" value="InterPro"/>
</dbReference>
<dbReference type="OrthoDB" id="52918at2157"/>
<reference evidence="9 10" key="1">
    <citation type="journal article" date="2007" name="Appl. Environ. Microbiol.">
        <title>Isolation of key methanogens for global methane emission from rice paddy fields: a novel isolate affiliated with the clone cluster rice cluster I.</title>
        <authorList>
            <person name="Sakai S."/>
            <person name="Imachi H."/>
            <person name="Sekiguchi Y."/>
            <person name="Ohashi A."/>
            <person name="Harada H."/>
            <person name="Kamagata Y."/>
        </authorList>
    </citation>
    <scope>NUCLEOTIDE SEQUENCE [LARGE SCALE GENOMIC DNA]</scope>
    <source>
        <strain evidence="10">DSM 17711 / JCM 13418 / NBRC 101707 / SANAE</strain>
    </source>
</reference>
<dbReference type="STRING" id="304371.MCP_2448"/>
<reference evidence="10" key="3">
    <citation type="journal article" date="2011" name="PLoS ONE">
        <title>Genome sequence of a mesophilic hydrogenotrophic methanogen Methanocella paludicola, the first cultivated representative of the order Methanocellales.</title>
        <authorList>
            <person name="Sakai S."/>
            <person name="Takaki Y."/>
            <person name="Shimamura S."/>
            <person name="Sekine M."/>
            <person name="Tajima T."/>
            <person name="Kosugi H."/>
            <person name="Ichikawa N."/>
            <person name="Tasumi E."/>
            <person name="Hiraki A.T."/>
            <person name="Shimizu A."/>
            <person name="Kato Y."/>
            <person name="Nishiko R."/>
            <person name="Mori K."/>
            <person name="Fujita N."/>
            <person name="Imachi H."/>
            <person name="Takai K."/>
        </authorList>
    </citation>
    <scope>NUCLEOTIDE SEQUENCE [LARGE SCALE GENOMIC DNA]</scope>
    <source>
        <strain evidence="10">DSM 17711 / JCM 13418 / NBRC 101707 / SANAE</strain>
    </source>
</reference>
<dbReference type="PIRSF" id="PIRSF006392">
    <property type="entry name" value="IPGAM_arch"/>
    <property type="match status" value="1"/>
</dbReference>
<dbReference type="CDD" id="cd16011">
    <property type="entry name" value="iPGM_like"/>
    <property type="match status" value="1"/>
</dbReference>
<name>D1Z1E8_METPS</name>
<dbReference type="InterPro" id="IPR006124">
    <property type="entry name" value="Metalloenzyme"/>
</dbReference>
<evidence type="ECO:0000313" key="10">
    <source>
        <dbReference type="Proteomes" id="UP000001882"/>
    </source>
</evidence>
<dbReference type="NCBIfam" id="TIGR02535">
    <property type="entry name" value="hyp_Hser_kinase"/>
    <property type="match status" value="1"/>
</dbReference>
<dbReference type="GO" id="GO:0004619">
    <property type="term" value="F:phosphoglycerate mutase activity"/>
    <property type="evidence" value="ECO:0007669"/>
    <property type="project" value="UniProtKB-EC"/>
</dbReference>
<evidence type="ECO:0000256" key="6">
    <source>
        <dbReference type="ARBA" id="ARBA00023152"/>
    </source>
</evidence>
<dbReference type="PANTHER" id="PTHR31209:SF4">
    <property type="entry name" value="2,3-BISPHOSPHOGLYCERATE-INDEPENDENT PHOSPHOGLYCERATE MUTASE"/>
    <property type="match status" value="1"/>
</dbReference>
<evidence type="ECO:0000259" key="8">
    <source>
        <dbReference type="Pfam" id="PF01676"/>
    </source>
</evidence>
<dbReference type="GeneID" id="8682221"/>
<dbReference type="Proteomes" id="UP000001882">
    <property type="component" value="Chromosome"/>
</dbReference>
<dbReference type="EC" id="5.4.2.12" evidence="5"/>
<comment type="catalytic activity">
    <reaction evidence="1">
        <text>(2R)-2-phosphoglycerate = (2R)-3-phosphoglycerate</text>
        <dbReference type="Rhea" id="RHEA:15901"/>
        <dbReference type="ChEBI" id="CHEBI:58272"/>
        <dbReference type="ChEBI" id="CHEBI:58289"/>
        <dbReference type="EC" id="5.4.2.12"/>
    </reaction>
</comment>
<dbReference type="AlphaFoldDB" id="D1Z1E8"/>
<gene>
    <name evidence="9" type="primary">apgM-3</name>
    <name evidence="9" type="ordered locus">MCP_2448</name>
</gene>
<dbReference type="EMBL" id="AP011532">
    <property type="protein sequence ID" value="BAI62520.1"/>
    <property type="molecule type" value="Genomic_DNA"/>
</dbReference>
<dbReference type="eggNOG" id="arCOG01696">
    <property type="taxonomic scope" value="Archaea"/>
</dbReference>
<dbReference type="Pfam" id="PF10143">
    <property type="entry name" value="PhosphMutase"/>
    <property type="match status" value="1"/>
</dbReference>
<reference evidence="9 10" key="2">
    <citation type="journal article" date="2008" name="Int. J. Syst. Evol. Microbiol.">
        <title>Methanocella paludicola gen. nov., sp. nov., a methane-producing archaeon, the first isolate of the lineage 'Rice Cluster I', and proposal of the new archaeal order Methanocellales ord. nov.</title>
        <authorList>
            <person name="Sakai S."/>
            <person name="Imachi H."/>
            <person name="Hanada S."/>
            <person name="Ohashi A."/>
            <person name="Harada H."/>
            <person name="Kamagata Y."/>
        </authorList>
    </citation>
    <scope>NUCLEOTIDE SEQUENCE [LARGE SCALE GENOMIC DNA]</scope>
    <source>
        <strain evidence="10">DSM 17711 / JCM 13418 / NBRC 101707 / SANAE</strain>
    </source>
</reference>
<dbReference type="UniPathway" id="UPA00109">
    <property type="reaction ID" value="UER00186"/>
</dbReference>
<dbReference type="Gene3D" id="3.40.720.10">
    <property type="entry name" value="Alkaline Phosphatase, subunit A"/>
    <property type="match status" value="2"/>
</dbReference>
<dbReference type="Pfam" id="PF01676">
    <property type="entry name" value="Metalloenzyme"/>
    <property type="match status" value="1"/>
</dbReference>
<dbReference type="PANTHER" id="PTHR31209">
    <property type="entry name" value="COFACTOR-INDEPENDENT PHOSPHOGLYCERATE MUTASE"/>
    <property type="match status" value="1"/>
</dbReference>
<dbReference type="NCBIfam" id="NF003242">
    <property type="entry name" value="PRK04200.1"/>
    <property type="match status" value="1"/>
</dbReference>
<dbReference type="GO" id="GO:0006096">
    <property type="term" value="P:glycolytic process"/>
    <property type="evidence" value="ECO:0007669"/>
    <property type="project" value="UniProtKB-UniPathway"/>
</dbReference>
<keyword evidence="6" id="KW-0324">Glycolysis</keyword>
<keyword evidence="10" id="KW-1185">Reference proteome</keyword>
<dbReference type="InParanoid" id="D1Z1E8"/>
<comment type="function">
    <text evidence="2">Catalyzes the interconversion of 2-phosphoglycerate and 3-phosphoglycerate.</text>
</comment>
<organism evidence="9 10">
    <name type="scientific">Methanocella paludicola (strain DSM 17711 / JCM 13418 / NBRC 101707 / SANAE)</name>
    <dbReference type="NCBI Taxonomy" id="304371"/>
    <lineage>
        <taxon>Archaea</taxon>
        <taxon>Methanobacteriati</taxon>
        <taxon>Methanobacteriota</taxon>
        <taxon>Stenosarchaea group</taxon>
        <taxon>Methanomicrobia</taxon>
        <taxon>Methanocellales</taxon>
        <taxon>Methanocellaceae</taxon>
        <taxon>Methanocella</taxon>
    </lineage>
</organism>
<dbReference type="RefSeq" id="WP_012901194.1">
    <property type="nucleotide sequence ID" value="NC_013665.1"/>
</dbReference>
<evidence type="ECO:0000256" key="3">
    <source>
        <dbReference type="ARBA" id="ARBA00004798"/>
    </source>
</evidence>
<evidence type="ECO:0000256" key="7">
    <source>
        <dbReference type="ARBA" id="ARBA00023235"/>
    </source>
</evidence>
<dbReference type="InterPro" id="IPR023665">
    <property type="entry name" value="ApgAM_prokaryotes"/>
</dbReference>
<keyword evidence="7" id="KW-0413">Isomerase</keyword>
<comment type="similarity">
    <text evidence="4">Belongs to the BPG-independent phosphoglycerate mutase family. A-PGAM subfamily.</text>
</comment>
<dbReference type="SUPFAM" id="SSF53649">
    <property type="entry name" value="Alkaline phosphatase-like"/>
    <property type="match status" value="1"/>
</dbReference>
<dbReference type="KEGG" id="mpd:MCP_2448"/>
<protein>
    <recommendedName>
        <fullName evidence="5">phosphoglycerate mutase (2,3-diphosphoglycerate-independent)</fullName>
        <ecNumber evidence="5">5.4.2.12</ecNumber>
    </recommendedName>
</protein>